<dbReference type="InterPro" id="IPR011010">
    <property type="entry name" value="DNA_brk_join_enz"/>
</dbReference>
<accession>A0ABW3IJQ5</accession>
<sequence>MTPSKRPAENLRLRRRYQLYLGEAKRLSERSVDVHLAAIDRFEAATGYKPFKQFHISQAMAFKEKLRAEKSAKTGKPLAAATKLQICKALRAFFQWLSEQPGYRRAIRYNDADYFNLSNAEQAQARSHDAKPAPTLDQIRHLLENMPSATDIQRRDRAIIAFLALTGIRVGALITLRVKHVNLFDACVYQDARQVDTKFRKSWTTTFFPVGDAIKEVFTDYVTYMRTERFYGPDEPLFPKAQVVTGPGRIFEASKLTRLPWKSAGPVSAKVRNAFAEVGLPAFGPHSFRKTLARYGTEICDTPEEMKAWSQNLSHEDVMTTFTSYGNVMPERQAQLIRALRATMDCVLE</sequence>
<dbReference type="CDD" id="cd00397">
    <property type="entry name" value="DNA_BRE_C"/>
    <property type="match status" value="1"/>
</dbReference>
<evidence type="ECO:0000259" key="5">
    <source>
        <dbReference type="PROSITE" id="PS51898"/>
    </source>
</evidence>
<evidence type="ECO:0000256" key="1">
    <source>
        <dbReference type="ARBA" id="ARBA00008857"/>
    </source>
</evidence>
<gene>
    <name evidence="6" type="ORF">ACFQ2S_01000</name>
</gene>
<evidence type="ECO:0000313" key="7">
    <source>
        <dbReference type="Proteomes" id="UP001597108"/>
    </source>
</evidence>
<feature type="domain" description="Tyr recombinase" evidence="5">
    <location>
        <begin position="129"/>
        <end position="338"/>
    </location>
</feature>
<dbReference type="Proteomes" id="UP001597108">
    <property type="component" value="Unassembled WGS sequence"/>
</dbReference>
<dbReference type="PANTHER" id="PTHR30349">
    <property type="entry name" value="PHAGE INTEGRASE-RELATED"/>
    <property type="match status" value="1"/>
</dbReference>
<comment type="caution">
    <text evidence="6">The sequence shown here is derived from an EMBL/GenBank/DDBJ whole genome shotgun (WGS) entry which is preliminary data.</text>
</comment>
<reference evidence="7" key="1">
    <citation type="journal article" date="2019" name="Int. J. Syst. Evol. Microbiol.">
        <title>The Global Catalogue of Microorganisms (GCM) 10K type strain sequencing project: providing services to taxonomists for standard genome sequencing and annotation.</title>
        <authorList>
            <consortium name="The Broad Institute Genomics Platform"/>
            <consortium name="The Broad Institute Genome Sequencing Center for Infectious Disease"/>
            <person name="Wu L."/>
            <person name="Ma J."/>
        </authorList>
    </citation>
    <scope>NUCLEOTIDE SEQUENCE [LARGE SCALE GENOMIC DNA]</scope>
    <source>
        <strain evidence="7">CCUG 60524</strain>
    </source>
</reference>
<comment type="similarity">
    <text evidence="1">Belongs to the 'phage' integrase family.</text>
</comment>
<organism evidence="6 7">
    <name type="scientific">Tropicimonas aquimaris</name>
    <dbReference type="NCBI Taxonomy" id="914152"/>
    <lineage>
        <taxon>Bacteria</taxon>
        <taxon>Pseudomonadati</taxon>
        <taxon>Pseudomonadota</taxon>
        <taxon>Alphaproteobacteria</taxon>
        <taxon>Rhodobacterales</taxon>
        <taxon>Roseobacteraceae</taxon>
        <taxon>Tropicimonas</taxon>
    </lineage>
</organism>
<dbReference type="RefSeq" id="WP_386071972.1">
    <property type="nucleotide sequence ID" value="NZ_JBHTJT010000002.1"/>
</dbReference>
<proteinExistence type="inferred from homology"/>
<dbReference type="InterPro" id="IPR013762">
    <property type="entry name" value="Integrase-like_cat_sf"/>
</dbReference>
<dbReference type="InterPro" id="IPR050090">
    <property type="entry name" value="Tyrosine_recombinase_XerCD"/>
</dbReference>
<name>A0ABW3IJQ5_9RHOB</name>
<dbReference type="EMBL" id="JBHTJT010000002">
    <property type="protein sequence ID" value="MFD0978219.1"/>
    <property type="molecule type" value="Genomic_DNA"/>
</dbReference>
<evidence type="ECO:0000256" key="4">
    <source>
        <dbReference type="ARBA" id="ARBA00023172"/>
    </source>
</evidence>
<dbReference type="Pfam" id="PF13495">
    <property type="entry name" value="Phage_int_SAM_4"/>
    <property type="match status" value="1"/>
</dbReference>
<dbReference type="Pfam" id="PF00589">
    <property type="entry name" value="Phage_integrase"/>
    <property type="match status" value="1"/>
</dbReference>
<evidence type="ECO:0000313" key="6">
    <source>
        <dbReference type="EMBL" id="MFD0978219.1"/>
    </source>
</evidence>
<keyword evidence="2" id="KW-0229">DNA integration</keyword>
<keyword evidence="3" id="KW-0238">DNA-binding</keyword>
<keyword evidence="4" id="KW-0233">DNA recombination</keyword>
<dbReference type="InterPro" id="IPR002104">
    <property type="entry name" value="Integrase_catalytic"/>
</dbReference>
<dbReference type="Gene3D" id="1.10.443.10">
    <property type="entry name" value="Intergrase catalytic core"/>
    <property type="match status" value="1"/>
</dbReference>
<dbReference type="PROSITE" id="PS51898">
    <property type="entry name" value="TYR_RECOMBINASE"/>
    <property type="match status" value="1"/>
</dbReference>
<protein>
    <submittedName>
        <fullName evidence="6">Tyrosine-type recombinase/integrase</fullName>
    </submittedName>
</protein>
<evidence type="ECO:0000256" key="3">
    <source>
        <dbReference type="ARBA" id="ARBA00023125"/>
    </source>
</evidence>
<dbReference type="PANTHER" id="PTHR30349:SF41">
    <property type="entry name" value="INTEGRASE_RECOMBINASE PROTEIN MJ0367-RELATED"/>
    <property type="match status" value="1"/>
</dbReference>
<dbReference type="InterPro" id="IPR004107">
    <property type="entry name" value="Integrase_SAM-like_N"/>
</dbReference>
<keyword evidence="7" id="KW-1185">Reference proteome</keyword>
<evidence type="ECO:0000256" key="2">
    <source>
        <dbReference type="ARBA" id="ARBA00022908"/>
    </source>
</evidence>
<dbReference type="SUPFAM" id="SSF56349">
    <property type="entry name" value="DNA breaking-rejoining enzymes"/>
    <property type="match status" value="1"/>
</dbReference>